<dbReference type="Gene3D" id="2.40.50.100">
    <property type="match status" value="1"/>
</dbReference>
<keyword evidence="2" id="KW-0175">Coiled coil</keyword>
<dbReference type="InterPro" id="IPR050465">
    <property type="entry name" value="UPF0194_transport"/>
</dbReference>
<gene>
    <name evidence="4" type="ORF">G4L39_06580</name>
</gene>
<comment type="caution">
    <text evidence="4">The sequence shown here is derived from an EMBL/GenBank/DDBJ whole genome shotgun (WGS) entry which is preliminary data.</text>
</comment>
<name>A0A6M1RWC5_9BACT</name>
<reference evidence="4 5" key="1">
    <citation type="submission" date="2020-02" db="EMBL/GenBank/DDBJ databases">
        <title>Draft genome sequence of Limisphaera ngatamarikiensis NGM72.4T, a thermophilic Verrucomicrobia grouped in subdivision 3.</title>
        <authorList>
            <person name="Carere C.R."/>
            <person name="Steen J."/>
            <person name="Hugenholtz P."/>
            <person name="Stott M.B."/>
        </authorList>
    </citation>
    <scope>NUCLEOTIDE SEQUENCE [LARGE SCALE GENOMIC DNA]</scope>
    <source>
        <strain evidence="4 5">NGM72.4</strain>
    </source>
</reference>
<comment type="subcellular location">
    <subcellularLocation>
        <location evidence="1">Cell envelope</location>
    </subcellularLocation>
</comment>
<dbReference type="InterPro" id="IPR029016">
    <property type="entry name" value="GAF-like_dom_sf"/>
</dbReference>
<dbReference type="RefSeq" id="WP_165106858.1">
    <property type="nucleotide sequence ID" value="NZ_JAAKYA010000043.1"/>
</dbReference>
<dbReference type="GO" id="GO:0030313">
    <property type="term" value="C:cell envelope"/>
    <property type="evidence" value="ECO:0007669"/>
    <property type="project" value="UniProtKB-SubCell"/>
</dbReference>
<accession>A0A6M1RWC5</accession>
<dbReference type="PANTHER" id="PTHR32347:SF23">
    <property type="entry name" value="BLL5650 PROTEIN"/>
    <property type="match status" value="1"/>
</dbReference>
<protein>
    <submittedName>
        <fullName evidence="4">HlyD family efflux transporter periplasmic adaptor subunit</fullName>
    </submittedName>
</protein>
<dbReference type="AlphaFoldDB" id="A0A6M1RWC5"/>
<dbReference type="InterPro" id="IPR058647">
    <property type="entry name" value="BSH_CzcB-like"/>
</dbReference>
<dbReference type="InterPro" id="IPR003018">
    <property type="entry name" value="GAF"/>
</dbReference>
<organism evidence="4 5">
    <name type="scientific">Limisphaera ngatamarikiensis</name>
    <dbReference type="NCBI Taxonomy" id="1324935"/>
    <lineage>
        <taxon>Bacteria</taxon>
        <taxon>Pseudomonadati</taxon>
        <taxon>Verrucomicrobiota</taxon>
        <taxon>Verrucomicrobiia</taxon>
        <taxon>Limisphaerales</taxon>
        <taxon>Limisphaeraceae</taxon>
        <taxon>Limisphaera</taxon>
    </lineage>
</organism>
<dbReference type="EMBL" id="JAAKYA010000043">
    <property type="protein sequence ID" value="NGO39062.1"/>
    <property type="molecule type" value="Genomic_DNA"/>
</dbReference>
<dbReference type="Pfam" id="PF25973">
    <property type="entry name" value="BSH_CzcB"/>
    <property type="match status" value="1"/>
</dbReference>
<evidence type="ECO:0000256" key="2">
    <source>
        <dbReference type="ARBA" id="ARBA00023054"/>
    </source>
</evidence>
<dbReference type="SUPFAM" id="SSF111369">
    <property type="entry name" value="HlyD-like secretion proteins"/>
    <property type="match status" value="1"/>
</dbReference>
<keyword evidence="5" id="KW-1185">Reference proteome</keyword>
<evidence type="ECO:0000313" key="5">
    <source>
        <dbReference type="Proteomes" id="UP000477311"/>
    </source>
</evidence>
<dbReference type="SUPFAM" id="SSF55781">
    <property type="entry name" value="GAF domain-like"/>
    <property type="match status" value="1"/>
</dbReference>
<dbReference type="Gene3D" id="2.40.30.170">
    <property type="match status" value="1"/>
</dbReference>
<feature type="domain" description="GAF" evidence="3">
    <location>
        <begin position="162"/>
        <end position="336"/>
    </location>
</feature>
<dbReference type="PANTHER" id="PTHR32347">
    <property type="entry name" value="EFFLUX SYSTEM COMPONENT YKNX-RELATED"/>
    <property type="match status" value="1"/>
</dbReference>
<evidence type="ECO:0000259" key="3">
    <source>
        <dbReference type="SMART" id="SM00065"/>
    </source>
</evidence>
<dbReference type="Proteomes" id="UP000477311">
    <property type="component" value="Unassembled WGS sequence"/>
</dbReference>
<dbReference type="SMART" id="SM00065">
    <property type="entry name" value="GAF"/>
    <property type="match status" value="1"/>
</dbReference>
<evidence type="ECO:0000256" key="1">
    <source>
        <dbReference type="ARBA" id="ARBA00004196"/>
    </source>
</evidence>
<dbReference type="Gene3D" id="3.30.450.40">
    <property type="match status" value="1"/>
</dbReference>
<dbReference type="Pfam" id="PF01590">
    <property type="entry name" value="GAF"/>
    <property type="match status" value="1"/>
</dbReference>
<sequence>MNTANMTEIPASAAERFEAGLQRLNTLRLFEGPPEEFWALFQETTTLLAGARAGVLFRQEDGAPLQPVRQWPEHLHLQPGLQLFWRAAPEVARAVAGREAALAPLNGAGKGPGSYALAVRWETAEPGPRLISVFYLESASEVQAAAALRHLRLMADTPRLYQLRQRVQQARETLGQLASVTDLMAVLNAHDRFPALALALVNELAGRLECTRVALGWRRGPYIRLQAISHTDRFERKMEAVRRLEQAMEEAMDQNDILRWPADPSDPHVTRDHAALAAFQGVAYVISVPLRVQGQVVGVLTCERANRPFGETDQQFLGLVAELVVRRLAERFEADRWVGARAAAAARRRLARWLGPEHTWAKVGALAGVTALAVLLLGGMTYRVEAPFELQTEDVAVLTAPFAGYIAEVPHEVGDVVPSGDLLLSLDTRELLLEEAAALADLDRALREAEKARAAGALADMRVAEAQARQARARLGLIRHRLSQAHLRSPFDGVVVEGDLKEHLGAPVRPGDPLFRVARLDRLYFECRVRETDIHEVRPGAPGEVAFLSQPRLKFPVRVERIEPAAQTHEGQNVYLVRCTTLDPPPEWWRPGMTGVAKLEVGHRTFFWILTHRTVDFLRLFFWL</sequence>
<evidence type="ECO:0000313" key="4">
    <source>
        <dbReference type="EMBL" id="NGO39062.1"/>
    </source>
</evidence>
<proteinExistence type="predicted"/>